<proteinExistence type="evidence at transcript level"/>
<dbReference type="RefSeq" id="NP_001297034.1">
    <property type="nucleotide sequence ID" value="NM_001310105.1"/>
</dbReference>
<reference evidence="11 13" key="6">
    <citation type="journal article" date="2011" name="BMC Biochem.">
        <title>Gallus gallus NEU3 sialidase as model to study protein evolution mechanism based on rapid evolving loops.</title>
        <authorList>
            <person name="Giacopuzzi E."/>
            <person name="Barlati S."/>
            <person name="Preti A."/>
            <person name="Venerando B."/>
            <person name="Monti E."/>
            <person name="Borsani G."/>
            <person name="Bresciani R."/>
        </authorList>
    </citation>
    <scope>NUCLEOTIDE SEQUENCE</scope>
</reference>
<dbReference type="AGR" id="Xenbase:XB-GENE-996645"/>
<dbReference type="PANTHER" id="PTHR10628">
    <property type="entry name" value="SIALIDASE"/>
    <property type="match status" value="1"/>
</dbReference>
<evidence type="ECO:0000313" key="14">
    <source>
        <dbReference type="Xenbase" id="XB-GENE-996645"/>
    </source>
</evidence>
<keyword evidence="5" id="KW-0378">Hydrolase</keyword>
<evidence type="ECO:0000256" key="2">
    <source>
        <dbReference type="ARBA" id="ARBA00009348"/>
    </source>
</evidence>
<dbReference type="GO" id="GO:0005764">
    <property type="term" value="C:lysosome"/>
    <property type="evidence" value="ECO:0000318"/>
    <property type="project" value="GO_Central"/>
</dbReference>
<evidence type="ECO:0000256" key="8">
    <source>
        <dbReference type="ARBA" id="ARBA00023277"/>
    </source>
</evidence>
<dbReference type="EMBL" id="BK008554">
    <property type="protein sequence ID" value="DAA35241.1"/>
    <property type="molecule type" value="mRNA"/>
</dbReference>
<comment type="similarity">
    <text evidence="2">Belongs to the glycosyl hydrolase 33 family.</text>
</comment>
<reference evidence="11 13" key="5">
    <citation type="journal article" date="2007" name="Biochem. J.">
        <title>Molecular cloning and biochemical characterization of sialidases from zebrafish (Danio rerio).</title>
        <authorList>
            <person name="Manzoni M."/>
            <person name="Colombi P."/>
            <person name="Papini N."/>
            <person name="Rubaga L."/>
            <person name="Tiso N."/>
            <person name="Preti A."/>
            <person name="Venerando B."/>
            <person name="Tettamanti G."/>
            <person name="Bresciani R."/>
            <person name="Argenton F."/>
            <person name="Borsani G."/>
            <person name="Monti E."/>
        </authorList>
    </citation>
    <scope>NUCLEOTIDE SEQUENCE</scope>
</reference>
<keyword evidence="9" id="KW-0326">Glycosidase</keyword>
<dbReference type="InterPro" id="IPR026856">
    <property type="entry name" value="Sialidase_fam"/>
</dbReference>
<protein>
    <recommendedName>
        <fullName evidence="3">exo-alpha-sialidase</fullName>
        <ecNumber evidence="3">3.2.1.18</ecNumber>
    </recommendedName>
</protein>
<evidence type="ECO:0000259" key="10">
    <source>
        <dbReference type="Pfam" id="PF13088"/>
    </source>
</evidence>
<dbReference type="PANTHER" id="PTHR10628:SF23">
    <property type="entry name" value="SIALIDASE-3"/>
    <property type="match status" value="1"/>
</dbReference>
<dbReference type="EC" id="3.2.1.18" evidence="3"/>
<keyword evidence="8" id="KW-0119">Carbohydrate metabolism</keyword>
<gene>
    <name evidence="13 14" type="primary">neu3</name>
    <name evidence="13" type="synonym">neu3.1</name>
    <name evidence="13" type="synonym">sial3</name>
</gene>
<evidence type="ECO:0000256" key="3">
    <source>
        <dbReference type="ARBA" id="ARBA00012733"/>
    </source>
</evidence>
<dbReference type="GO" id="GO:0004308">
    <property type="term" value="F:exo-alpha-sialidase activity"/>
    <property type="evidence" value="ECO:0000318"/>
    <property type="project" value="GO_Central"/>
</dbReference>
<reference evidence="11 13" key="4">
    <citation type="journal article" date="2004" name="Genomics">
        <title>Molecular cloning and characterization of NEU4, the fourth member of the human sialidase gene family.</title>
        <authorList>
            <person name="Monti E."/>
            <person name="Bassi M.T."/>
            <person name="Bresciani R."/>
            <person name="Civini S."/>
            <person name="Croci G.L."/>
            <person name="Papini N."/>
            <person name="Riboni M."/>
            <person name="Zanchetti G."/>
            <person name="Ballabio A."/>
            <person name="Preti A."/>
            <person name="Tettamanti G."/>
            <person name="Venerando B."/>
            <person name="Borsani G."/>
        </authorList>
    </citation>
    <scope>NUCLEOTIDE SEQUENCE</scope>
</reference>
<name>K0PUS8_XENTR</name>
<dbReference type="Proteomes" id="UP000008143">
    <property type="component" value="Chromosome 2"/>
</dbReference>
<evidence type="ECO:0000256" key="4">
    <source>
        <dbReference type="ARBA" id="ARBA00022737"/>
    </source>
</evidence>
<dbReference type="Pfam" id="PF13088">
    <property type="entry name" value="BNR_2"/>
    <property type="match status" value="1"/>
</dbReference>
<evidence type="ECO:0000256" key="6">
    <source>
        <dbReference type="ARBA" id="ARBA00022963"/>
    </source>
</evidence>
<dbReference type="AlphaFoldDB" id="K0PUS8"/>
<evidence type="ECO:0000313" key="13">
    <source>
        <dbReference type="RefSeq" id="NP_001297034.1"/>
    </source>
</evidence>
<accession>K0PUS8</accession>
<reference evidence="11 13" key="2">
    <citation type="journal article" date="2000" name="Biochem. J.">
        <title>Identification and expression of NEU3, a novel human sialidase associated to the plasma membrane.</title>
        <authorList>
            <person name="Monti E."/>
            <person name="Bassi M.T."/>
            <person name="Papini N."/>
            <person name="Riboni M."/>
            <person name="Manzoni M."/>
            <person name="Venerando B."/>
            <person name="Croci G."/>
            <person name="Preti A."/>
            <person name="Ballabio A."/>
            <person name="Tettamanti G."/>
            <person name="Borsani G."/>
        </authorList>
    </citation>
    <scope>NUCLEOTIDE SEQUENCE</scope>
</reference>
<dbReference type="Reactome" id="R-XTR-9840310">
    <property type="pathway name" value="Glycosphingolipid catabolism"/>
</dbReference>
<dbReference type="OrthoDB" id="2739686at2759"/>
<keyword evidence="6" id="KW-0442">Lipid degradation</keyword>
<dbReference type="Gene3D" id="2.120.10.10">
    <property type="match status" value="1"/>
</dbReference>
<dbReference type="FunFam" id="2.120.10.10:FF:000002">
    <property type="entry name" value="Neuraminidase 3"/>
    <property type="match status" value="1"/>
</dbReference>
<evidence type="ECO:0000313" key="12">
    <source>
        <dbReference type="Proteomes" id="UP000008143"/>
    </source>
</evidence>
<evidence type="ECO:0000256" key="1">
    <source>
        <dbReference type="ARBA" id="ARBA00000427"/>
    </source>
</evidence>
<dbReference type="GO" id="GO:0016020">
    <property type="term" value="C:membrane"/>
    <property type="evidence" value="ECO:0000318"/>
    <property type="project" value="GO_Central"/>
</dbReference>
<dbReference type="GO" id="GO:0009313">
    <property type="term" value="P:oligosaccharide catabolic process"/>
    <property type="evidence" value="ECO:0000318"/>
    <property type="project" value="GO_Central"/>
</dbReference>
<dbReference type="Reactome" id="R-XTR-4085001">
    <property type="pathway name" value="Sialic acid metabolism"/>
</dbReference>
<dbReference type="KEGG" id="xtr:100496715"/>
<reference evidence="11 13" key="1">
    <citation type="journal article" date="1999" name="Genomics">
        <title>Cloning and characterization of NEU2, a human gene homologous to rodent soluble sialidases.</title>
        <authorList>
            <person name="Monti E."/>
            <person name="Preti A."/>
            <person name="Rossi E."/>
            <person name="Ballabio A."/>
            <person name="Borsani G."/>
        </authorList>
    </citation>
    <scope>NUCLEOTIDE SEQUENCE</scope>
</reference>
<keyword evidence="7" id="KW-0443">Lipid metabolism</keyword>
<evidence type="ECO:0000256" key="9">
    <source>
        <dbReference type="ARBA" id="ARBA00023295"/>
    </source>
</evidence>
<dbReference type="InterPro" id="IPR036278">
    <property type="entry name" value="Sialidase_sf"/>
</dbReference>
<sequence length="397" mass="44423">MDTPSTSGAVTLFGKEDNGFVHRIPALLYIQQPPTFLAFAEKRSSPRDQDALFIVMRRGVEQNGVLHWENERVVANAKMPGCRTMNPCPVYDEKTKTLFLFFICVRRNVSEMHQILTGRNAARLCCVTSNDLGTNWSLLKELTEEILGEDLRNCATLAVGPGHGIQAPSGRLIVPAYLYYIHCRMCCLPIPFWTKPHSFTIYSDDQGSSWHKGDMLWGQKTVECEMAEVVCRNGSHLLYCSARTGKHFRVEAVSQNQGMAFANSHYCQELCEPPHGCQGSVVCYEPLEEAEELEKTGSEANQSLTGEGTTSWLIYSHPTSSTRRVDLGIYVNKSPLEPNSWTQPWIICRGPSGYSDLAVCQDTHAVGCLYECGLNACEKIDFRRFSIQELMDKVPSG</sequence>
<keyword evidence="4" id="KW-0677">Repeat</keyword>
<dbReference type="CDD" id="cd15482">
    <property type="entry name" value="Sialidase_non-viral"/>
    <property type="match status" value="1"/>
</dbReference>
<dbReference type="CTD" id="10825"/>
<dbReference type="GeneID" id="100496715"/>
<dbReference type="GO" id="GO:0006689">
    <property type="term" value="P:ganglioside catabolic process"/>
    <property type="evidence" value="ECO:0000318"/>
    <property type="project" value="GO_Central"/>
</dbReference>
<reference evidence="13" key="8">
    <citation type="submission" date="2025-04" db="UniProtKB">
        <authorList>
            <consortium name="RefSeq"/>
        </authorList>
    </citation>
    <scope>IDENTIFICATION</scope>
</reference>
<reference evidence="11 13" key="7">
    <citation type="journal article" date="2012" name="PLoS ONE">
        <title>New insights on the sialidase protein family revealed by a phylogenetic analysis in metazoa.</title>
        <authorList>
            <person name="Giacopuzzi E."/>
            <person name="Bresciani R."/>
            <person name="Schauer R."/>
            <person name="Monti E."/>
            <person name="Borsani G."/>
        </authorList>
    </citation>
    <scope>NUCLEOTIDE SEQUENCE</scope>
</reference>
<dbReference type="InterPro" id="IPR011040">
    <property type="entry name" value="Sialidase"/>
</dbReference>
<dbReference type="GO" id="GO:0005737">
    <property type="term" value="C:cytoplasm"/>
    <property type="evidence" value="ECO:0000318"/>
    <property type="project" value="GO_Central"/>
</dbReference>
<comment type="catalytic activity">
    <reaction evidence="1">
        <text>Hydrolysis of alpha-(2-&gt;3)-, alpha-(2-&gt;6)-, alpha-(2-&gt;8)- glycosidic linkages of terminal sialic acid residues in oligosaccharides, glycoproteins, glycolipids, colominic acid and synthetic substrates.</text>
        <dbReference type="EC" id="3.2.1.18"/>
    </reaction>
</comment>
<evidence type="ECO:0000256" key="7">
    <source>
        <dbReference type="ARBA" id="ARBA00023098"/>
    </source>
</evidence>
<dbReference type="OMA" id="ECGIKRE"/>
<evidence type="ECO:0000256" key="5">
    <source>
        <dbReference type="ARBA" id="ARBA00022801"/>
    </source>
</evidence>
<feature type="domain" description="Sialidase" evidence="10">
    <location>
        <begin position="38"/>
        <end position="363"/>
    </location>
</feature>
<reference evidence="13" key="3">
    <citation type="journal article" date="2002" name="Dev. Dyn.">
        <title>Genetic and genomic tools for Xenopus research: The NIH Xenopus initiative.</title>
        <authorList>
            <person name="Klein S.L."/>
            <person name="Strausberg R.L."/>
            <person name="Wagner L."/>
            <person name="Pontius J."/>
            <person name="Clifton S.W."/>
            <person name="Richardson P."/>
        </authorList>
    </citation>
    <scope>NUCLEOTIDE SEQUENCE</scope>
</reference>
<evidence type="ECO:0000313" key="11">
    <source>
        <dbReference type="EMBL" id="DAA35241.1"/>
    </source>
</evidence>
<dbReference type="Xenbase" id="XB-GENE-996645">
    <property type="gene designation" value="neu3"/>
</dbReference>
<keyword evidence="12" id="KW-1185">Reference proteome</keyword>
<dbReference type="SUPFAM" id="SSF50939">
    <property type="entry name" value="Sialidases"/>
    <property type="match status" value="1"/>
</dbReference>
<organism evidence="11">
    <name type="scientific">Xenopus tropicalis</name>
    <name type="common">Western clawed frog</name>
    <name type="synonym">Silurana tropicalis</name>
    <dbReference type="NCBI Taxonomy" id="8364"/>
    <lineage>
        <taxon>Eukaryota</taxon>
        <taxon>Metazoa</taxon>
        <taxon>Chordata</taxon>
        <taxon>Craniata</taxon>
        <taxon>Vertebrata</taxon>
        <taxon>Euteleostomi</taxon>
        <taxon>Amphibia</taxon>
        <taxon>Batrachia</taxon>
        <taxon>Anura</taxon>
        <taxon>Pipoidea</taxon>
        <taxon>Pipidae</taxon>
        <taxon>Xenopodinae</taxon>
        <taxon>Xenopus</taxon>
        <taxon>Silurana</taxon>
    </lineage>
</organism>